<dbReference type="AlphaFoldDB" id="A0A8S1P6X9"/>
<comment type="caution">
    <text evidence="1">The sequence shown here is derived from an EMBL/GenBank/DDBJ whole genome shotgun (WGS) entry which is preliminary data.</text>
</comment>
<name>A0A8S1P6X9_PARPR</name>
<evidence type="ECO:0000313" key="1">
    <source>
        <dbReference type="EMBL" id="CAD8098790.1"/>
    </source>
</evidence>
<gene>
    <name evidence="1" type="ORF">PPRIM_AZ9-3.1.T1080002</name>
</gene>
<reference evidence="1" key="1">
    <citation type="submission" date="2021-01" db="EMBL/GenBank/DDBJ databases">
        <authorList>
            <consortium name="Genoscope - CEA"/>
            <person name="William W."/>
        </authorList>
    </citation>
    <scope>NUCLEOTIDE SEQUENCE</scope>
</reference>
<sequence>MERQQYPLARIEFLEYGKQINNDWILINKSRLMTLQIKILLLILDLMFINWKYKLNNPQKKKFSLFSGCLLYFSILKQQNYRSHQQSFKRIEIIVIENHNNNTNIHFEEKNYIKDLQFSPDSSLLAFATNKGAFIQDIITSQILQNFQVSKCCLSICFIGKEQLGIVLSGQLVLYDIKDLQQTKISSINQLPDLTLKMIFLEKKLQICIFSQNCIASFGKHVKIIVN</sequence>
<protein>
    <submittedName>
        <fullName evidence="1">Uncharacterized protein</fullName>
    </submittedName>
</protein>
<organism evidence="1 2">
    <name type="scientific">Paramecium primaurelia</name>
    <dbReference type="NCBI Taxonomy" id="5886"/>
    <lineage>
        <taxon>Eukaryota</taxon>
        <taxon>Sar</taxon>
        <taxon>Alveolata</taxon>
        <taxon>Ciliophora</taxon>
        <taxon>Intramacronucleata</taxon>
        <taxon>Oligohymenophorea</taxon>
        <taxon>Peniculida</taxon>
        <taxon>Parameciidae</taxon>
        <taxon>Paramecium</taxon>
    </lineage>
</organism>
<proteinExistence type="predicted"/>
<accession>A0A8S1P6X9</accession>
<evidence type="ECO:0000313" key="2">
    <source>
        <dbReference type="Proteomes" id="UP000688137"/>
    </source>
</evidence>
<dbReference type="EMBL" id="CAJJDM010000111">
    <property type="protein sequence ID" value="CAD8098790.1"/>
    <property type="molecule type" value="Genomic_DNA"/>
</dbReference>
<dbReference type="Proteomes" id="UP000688137">
    <property type="component" value="Unassembled WGS sequence"/>
</dbReference>
<keyword evidence="2" id="KW-1185">Reference proteome</keyword>